<organism evidence="1 2">
    <name type="scientific">Coniochaeta ligniaria NRRL 30616</name>
    <dbReference type="NCBI Taxonomy" id="1408157"/>
    <lineage>
        <taxon>Eukaryota</taxon>
        <taxon>Fungi</taxon>
        <taxon>Dikarya</taxon>
        <taxon>Ascomycota</taxon>
        <taxon>Pezizomycotina</taxon>
        <taxon>Sordariomycetes</taxon>
        <taxon>Sordariomycetidae</taxon>
        <taxon>Coniochaetales</taxon>
        <taxon>Coniochaetaceae</taxon>
        <taxon>Coniochaeta</taxon>
    </lineage>
</organism>
<reference evidence="1 2" key="1">
    <citation type="submission" date="2016-10" db="EMBL/GenBank/DDBJ databases">
        <title>Draft genome sequence of Coniochaeta ligniaria NRRL30616, a lignocellulolytic fungus for bioabatement of inhibitors in plant biomass hydrolysates.</title>
        <authorList>
            <consortium name="DOE Joint Genome Institute"/>
            <person name="Jimenez D.J."/>
            <person name="Hector R.E."/>
            <person name="Riley R."/>
            <person name="Sun H."/>
            <person name="Grigoriev I.V."/>
            <person name="Van Elsas J.D."/>
            <person name="Nichols N.N."/>
        </authorList>
    </citation>
    <scope>NUCLEOTIDE SEQUENCE [LARGE SCALE GENOMIC DNA]</scope>
    <source>
        <strain evidence="1 2">NRRL 30616</strain>
    </source>
</reference>
<name>A0A1J7IVF5_9PEZI</name>
<proteinExistence type="predicted"/>
<dbReference type="EMBL" id="KV875102">
    <property type="protein sequence ID" value="OIW25081.1"/>
    <property type="molecule type" value="Genomic_DNA"/>
</dbReference>
<dbReference type="AlphaFoldDB" id="A0A1J7IVF5"/>
<dbReference type="InParanoid" id="A0A1J7IVF5"/>
<sequence length="146" mass="15827">MSIFPVFGPASQAGEAIGSRIPYQEQTPITLHGDTQLPCGSRRGSSGRNCPLWLDAPAPEAILKACKELNDWGFLEPDGSISGNGRAAAEFPGELMWYRACVEAQEGKSDYVYRALRARWVGQRQRERQTVELLAQQAGSGSKSGG</sequence>
<dbReference type="Proteomes" id="UP000182658">
    <property type="component" value="Unassembled WGS sequence"/>
</dbReference>
<accession>A0A1J7IVF5</accession>
<keyword evidence="2" id="KW-1185">Reference proteome</keyword>
<dbReference type="Gene3D" id="1.20.120.1080">
    <property type="match status" value="1"/>
</dbReference>
<evidence type="ECO:0000313" key="2">
    <source>
        <dbReference type="Proteomes" id="UP000182658"/>
    </source>
</evidence>
<evidence type="ECO:0000313" key="1">
    <source>
        <dbReference type="EMBL" id="OIW25081.1"/>
    </source>
</evidence>
<protein>
    <submittedName>
        <fullName evidence="1">Uncharacterized protein</fullName>
    </submittedName>
</protein>
<gene>
    <name evidence="1" type="ORF">CONLIGDRAFT_684953</name>
</gene>